<evidence type="ECO:0000259" key="3">
    <source>
        <dbReference type="PROSITE" id="PS51755"/>
    </source>
</evidence>
<proteinExistence type="predicted"/>
<accession>A0ABQ3XYV7</accession>
<organism evidence="4 5">
    <name type="scientific">Paractinoplanes deccanensis</name>
    <dbReference type="NCBI Taxonomy" id="113561"/>
    <lineage>
        <taxon>Bacteria</taxon>
        <taxon>Bacillati</taxon>
        <taxon>Actinomycetota</taxon>
        <taxon>Actinomycetes</taxon>
        <taxon>Micromonosporales</taxon>
        <taxon>Micromonosporaceae</taxon>
        <taxon>Paractinoplanes</taxon>
    </lineage>
</organism>
<protein>
    <recommendedName>
        <fullName evidence="3">OmpR/PhoB-type domain-containing protein</fullName>
    </recommendedName>
</protein>
<dbReference type="Proteomes" id="UP000609879">
    <property type="component" value="Unassembled WGS sequence"/>
</dbReference>
<name>A0ABQ3XYV7_9ACTN</name>
<dbReference type="SMART" id="SM00862">
    <property type="entry name" value="Trans_reg_C"/>
    <property type="match status" value="1"/>
</dbReference>
<evidence type="ECO:0000313" key="4">
    <source>
        <dbReference type="EMBL" id="GID72825.1"/>
    </source>
</evidence>
<dbReference type="Pfam" id="PF00486">
    <property type="entry name" value="Trans_reg_C"/>
    <property type="match status" value="1"/>
</dbReference>
<evidence type="ECO:0000256" key="2">
    <source>
        <dbReference type="PROSITE-ProRule" id="PRU01091"/>
    </source>
</evidence>
<evidence type="ECO:0000256" key="1">
    <source>
        <dbReference type="ARBA" id="ARBA00023125"/>
    </source>
</evidence>
<comment type="caution">
    <text evidence="4">The sequence shown here is derived from an EMBL/GenBank/DDBJ whole genome shotgun (WGS) entry which is preliminary data.</text>
</comment>
<dbReference type="EMBL" id="BOMI01000021">
    <property type="protein sequence ID" value="GID72825.1"/>
    <property type="molecule type" value="Genomic_DNA"/>
</dbReference>
<evidence type="ECO:0000313" key="5">
    <source>
        <dbReference type="Proteomes" id="UP000609879"/>
    </source>
</evidence>
<feature type="domain" description="OmpR/PhoB-type" evidence="3">
    <location>
        <begin position="51"/>
        <end position="151"/>
    </location>
</feature>
<dbReference type="InterPro" id="IPR036388">
    <property type="entry name" value="WH-like_DNA-bd_sf"/>
</dbReference>
<dbReference type="Gene3D" id="1.10.10.10">
    <property type="entry name" value="Winged helix-like DNA-binding domain superfamily/Winged helix DNA-binding domain"/>
    <property type="match status" value="1"/>
</dbReference>
<gene>
    <name evidence="4" type="ORF">Ade02nite_14660</name>
</gene>
<dbReference type="PROSITE" id="PS51755">
    <property type="entry name" value="OMPR_PHOB"/>
    <property type="match status" value="1"/>
</dbReference>
<dbReference type="SUPFAM" id="SSF46894">
    <property type="entry name" value="C-terminal effector domain of the bipartite response regulators"/>
    <property type="match status" value="1"/>
</dbReference>
<reference evidence="4 5" key="1">
    <citation type="submission" date="2021-01" db="EMBL/GenBank/DDBJ databases">
        <title>Whole genome shotgun sequence of Actinoplanes deccanensis NBRC 13994.</title>
        <authorList>
            <person name="Komaki H."/>
            <person name="Tamura T."/>
        </authorList>
    </citation>
    <scope>NUCLEOTIDE SEQUENCE [LARGE SCALE GENOMIC DNA]</scope>
    <source>
        <strain evidence="4 5">NBRC 13994</strain>
    </source>
</reference>
<dbReference type="InterPro" id="IPR016032">
    <property type="entry name" value="Sig_transdc_resp-reg_C-effctor"/>
</dbReference>
<keyword evidence="1 2" id="KW-0238">DNA-binding</keyword>
<dbReference type="CDD" id="cd00383">
    <property type="entry name" value="trans_reg_C"/>
    <property type="match status" value="1"/>
</dbReference>
<sequence>MTESAVPAMAIGIASSADGRKRLAQLLGGAETFVVVSTVDQARQFLDVVAPPPAEQEPRGLRIDSDRRVLCWLDREVALTPLEHDFLRCLVGAPGRVWTYQRLHLEVWGNEHVGRGSDIHSTVRRVRAKLARIGAGATIHAIRGVGIRFAL</sequence>
<dbReference type="InterPro" id="IPR001867">
    <property type="entry name" value="OmpR/PhoB-type_DNA-bd"/>
</dbReference>
<keyword evidence="5" id="KW-1185">Reference proteome</keyword>
<feature type="DNA-binding region" description="OmpR/PhoB-type" evidence="2">
    <location>
        <begin position="51"/>
        <end position="151"/>
    </location>
</feature>